<dbReference type="RefSeq" id="WP_390517712.1">
    <property type="nucleotide sequence ID" value="NZ_AP031496.1"/>
</dbReference>
<reference evidence="3" key="1">
    <citation type="journal article" date="2019" name="Int. J. Syst. Evol. Microbiol.">
        <title>The Global Catalogue of Microorganisms (GCM) 10K type strain sequencing project: providing services to taxonomists for standard genome sequencing and annotation.</title>
        <authorList>
            <consortium name="The Broad Institute Genomics Platform"/>
            <consortium name="The Broad Institute Genome Sequencing Center for Infectious Disease"/>
            <person name="Wu L."/>
            <person name="Ma J."/>
        </authorList>
    </citation>
    <scope>NUCLEOTIDE SEQUENCE [LARGE SCALE GENOMIC DNA]</scope>
    <source>
        <strain evidence="3">JCM 19134</strain>
    </source>
</reference>
<evidence type="ECO:0000313" key="2">
    <source>
        <dbReference type="EMBL" id="GAA4949184.1"/>
    </source>
</evidence>
<gene>
    <name evidence="2" type="ORF">GCM10025791_31720</name>
</gene>
<dbReference type="PROSITE" id="PS50106">
    <property type="entry name" value="PDZ"/>
    <property type="match status" value="1"/>
</dbReference>
<accession>A0AAV3U5E2</accession>
<protein>
    <recommendedName>
        <fullName evidence="1">PDZ domain-containing protein</fullName>
    </recommendedName>
</protein>
<evidence type="ECO:0000259" key="1">
    <source>
        <dbReference type="PROSITE" id="PS50106"/>
    </source>
</evidence>
<organism evidence="2 3">
    <name type="scientific">Halioxenophilus aromaticivorans</name>
    <dbReference type="NCBI Taxonomy" id="1306992"/>
    <lineage>
        <taxon>Bacteria</taxon>
        <taxon>Pseudomonadati</taxon>
        <taxon>Pseudomonadota</taxon>
        <taxon>Gammaproteobacteria</taxon>
        <taxon>Alteromonadales</taxon>
        <taxon>Alteromonadaceae</taxon>
        <taxon>Halioxenophilus</taxon>
    </lineage>
</organism>
<name>A0AAV3U5E2_9ALTE</name>
<feature type="domain" description="PDZ" evidence="1">
    <location>
        <begin position="5"/>
        <end position="74"/>
    </location>
</feature>
<dbReference type="InterPro" id="IPR036034">
    <property type="entry name" value="PDZ_sf"/>
</dbReference>
<dbReference type="Pfam" id="PF00595">
    <property type="entry name" value="PDZ"/>
    <property type="match status" value="1"/>
</dbReference>
<dbReference type="EMBL" id="BAABLX010000028">
    <property type="protein sequence ID" value="GAA4949184.1"/>
    <property type="molecule type" value="Genomic_DNA"/>
</dbReference>
<dbReference type="InterPro" id="IPR001478">
    <property type="entry name" value="PDZ"/>
</dbReference>
<proteinExistence type="predicted"/>
<sequence>MFIVVSSLACSARGTFGVEVSVSTKGALPPKLQTITIAKVAPNSAADNAGIEVGDKELAINGCEPPGCCALKAR</sequence>
<dbReference type="SUPFAM" id="SSF50156">
    <property type="entry name" value="PDZ domain-like"/>
    <property type="match status" value="1"/>
</dbReference>
<dbReference type="AlphaFoldDB" id="A0AAV3U5E2"/>
<dbReference type="Proteomes" id="UP001409585">
    <property type="component" value="Unassembled WGS sequence"/>
</dbReference>
<comment type="caution">
    <text evidence="2">The sequence shown here is derived from an EMBL/GenBank/DDBJ whole genome shotgun (WGS) entry which is preliminary data.</text>
</comment>
<evidence type="ECO:0000313" key="3">
    <source>
        <dbReference type="Proteomes" id="UP001409585"/>
    </source>
</evidence>
<dbReference type="Gene3D" id="2.30.42.10">
    <property type="match status" value="1"/>
</dbReference>
<keyword evidence="3" id="KW-1185">Reference proteome</keyword>